<reference evidence="1" key="3">
    <citation type="submission" date="2023-05" db="EMBL/GenBank/DDBJ databases">
        <authorList>
            <person name="Smith C.H."/>
        </authorList>
    </citation>
    <scope>NUCLEOTIDE SEQUENCE</scope>
    <source>
        <strain evidence="1">CHS0354</strain>
        <tissue evidence="1">Mantle</tissue>
    </source>
</reference>
<reference evidence="1" key="1">
    <citation type="journal article" date="2021" name="Genome Biol. Evol.">
        <title>A High-Quality Reference Genome for a Parasitic Bivalve with Doubly Uniparental Inheritance (Bivalvia: Unionida).</title>
        <authorList>
            <person name="Smith C.H."/>
        </authorList>
    </citation>
    <scope>NUCLEOTIDE SEQUENCE</scope>
    <source>
        <strain evidence="1">CHS0354</strain>
    </source>
</reference>
<gene>
    <name evidence="1" type="ORF">CHS0354_007440</name>
</gene>
<dbReference type="AlphaFoldDB" id="A0AAE0SVR7"/>
<organism evidence="1 2">
    <name type="scientific">Potamilus streckersoni</name>
    <dbReference type="NCBI Taxonomy" id="2493646"/>
    <lineage>
        <taxon>Eukaryota</taxon>
        <taxon>Metazoa</taxon>
        <taxon>Spiralia</taxon>
        <taxon>Lophotrochozoa</taxon>
        <taxon>Mollusca</taxon>
        <taxon>Bivalvia</taxon>
        <taxon>Autobranchia</taxon>
        <taxon>Heteroconchia</taxon>
        <taxon>Palaeoheterodonta</taxon>
        <taxon>Unionida</taxon>
        <taxon>Unionoidea</taxon>
        <taxon>Unionidae</taxon>
        <taxon>Ambleminae</taxon>
        <taxon>Lampsilini</taxon>
        <taxon>Potamilus</taxon>
    </lineage>
</organism>
<evidence type="ECO:0000313" key="2">
    <source>
        <dbReference type="Proteomes" id="UP001195483"/>
    </source>
</evidence>
<dbReference type="EMBL" id="JAEAOA010000511">
    <property type="protein sequence ID" value="KAK3598833.1"/>
    <property type="molecule type" value="Genomic_DNA"/>
</dbReference>
<name>A0AAE0SVR7_9BIVA</name>
<sequence>MIFQIIGTDALIDLPDEISDTGVEDLITKNFLSSTKERLKIVQIPESLHSSHTESTKVEIKGMYRTLKNHPALMERRLK</sequence>
<evidence type="ECO:0000313" key="1">
    <source>
        <dbReference type="EMBL" id="KAK3598833.1"/>
    </source>
</evidence>
<dbReference type="Proteomes" id="UP001195483">
    <property type="component" value="Unassembled WGS sequence"/>
</dbReference>
<comment type="caution">
    <text evidence="1">The sequence shown here is derived from an EMBL/GenBank/DDBJ whole genome shotgun (WGS) entry which is preliminary data.</text>
</comment>
<protein>
    <submittedName>
        <fullName evidence="1">Uncharacterized protein</fullName>
    </submittedName>
</protein>
<feature type="non-terminal residue" evidence="1">
    <location>
        <position position="1"/>
    </location>
</feature>
<proteinExistence type="predicted"/>
<reference evidence="1" key="2">
    <citation type="journal article" date="2021" name="Genome Biol. Evol.">
        <title>Developing a high-quality reference genome for a parasitic bivalve with doubly uniparental inheritance (Bivalvia: Unionida).</title>
        <authorList>
            <person name="Smith C.H."/>
        </authorList>
    </citation>
    <scope>NUCLEOTIDE SEQUENCE</scope>
    <source>
        <strain evidence="1">CHS0354</strain>
        <tissue evidence="1">Mantle</tissue>
    </source>
</reference>
<accession>A0AAE0SVR7</accession>
<keyword evidence="2" id="KW-1185">Reference proteome</keyword>